<protein>
    <submittedName>
        <fullName evidence="2">Deoxyribonuclease II</fullName>
    </submittedName>
</protein>
<proteinExistence type="predicted"/>
<accession>A0AC35U7T2</accession>
<sequence>MLFYKSGLLLALSIAGANAFSCQDQNGKDVDWFASYKMPKIDGDNSVPGISDGHAFYYLDSNNPALTPSPNSLSSNNQAIALTLKQYYDRKDDSLVAHVMYNDEIPDGVTARYTLMEKLRQFRQRFATEFGHTKGVVFFDGKSGVWLVHSVPKFPMPDSYSYPDSGTNYGQSFLCMTFDGSQLAAIGTQLLFNHPQIYSSKLPTAMVSGNPDLASLIGGNYNKGAPYTSTKVLKTKAGAQFTSFAKNGDFGKDLYDGLVAPGIKTALDVETWRRGKESALDCSTAYEIADILTLQVGSSPVFKYTKDHSKLAISSQITSPYVCIGDINRMTTQYERGGGTICFKNQFVWNSYSKIPQSTKHC</sequence>
<dbReference type="WBParaSite" id="RSKR_0000827300.1">
    <property type="protein sequence ID" value="RSKR_0000827300.1"/>
    <property type="gene ID" value="RSKR_0000827300"/>
</dbReference>
<dbReference type="Proteomes" id="UP000095286">
    <property type="component" value="Unplaced"/>
</dbReference>
<evidence type="ECO:0000313" key="1">
    <source>
        <dbReference type="Proteomes" id="UP000095286"/>
    </source>
</evidence>
<organism evidence="1 2">
    <name type="scientific">Rhabditophanes sp. KR3021</name>
    <dbReference type="NCBI Taxonomy" id="114890"/>
    <lineage>
        <taxon>Eukaryota</taxon>
        <taxon>Metazoa</taxon>
        <taxon>Ecdysozoa</taxon>
        <taxon>Nematoda</taxon>
        <taxon>Chromadorea</taxon>
        <taxon>Rhabditida</taxon>
        <taxon>Tylenchina</taxon>
        <taxon>Panagrolaimomorpha</taxon>
        <taxon>Strongyloidoidea</taxon>
        <taxon>Alloionematidae</taxon>
        <taxon>Rhabditophanes</taxon>
    </lineage>
</organism>
<reference evidence="2" key="1">
    <citation type="submission" date="2016-11" db="UniProtKB">
        <authorList>
            <consortium name="WormBaseParasite"/>
        </authorList>
    </citation>
    <scope>IDENTIFICATION</scope>
    <source>
        <strain evidence="2">KR3021</strain>
    </source>
</reference>
<name>A0AC35U7T2_9BILA</name>
<evidence type="ECO:0000313" key="2">
    <source>
        <dbReference type="WBParaSite" id="RSKR_0000827300.1"/>
    </source>
</evidence>